<feature type="transmembrane region" description="Helical" evidence="1">
    <location>
        <begin position="161"/>
        <end position="179"/>
    </location>
</feature>
<name>A0A2W4BUK2_9ENTE</name>
<feature type="transmembrane region" description="Helical" evidence="1">
    <location>
        <begin position="323"/>
        <end position="345"/>
    </location>
</feature>
<feature type="transmembrane region" description="Helical" evidence="1">
    <location>
        <begin position="81"/>
        <end position="101"/>
    </location>
</feature>
<dbReference type="InterPro" id="IPR018580">
    <property type="entry name" value="Uncharacterised_YfhO"/>
</dbReference>
<dbReference type="Pfam" id="PF09586">
    <property type="entry name" value="YfhO"/>
    <property type="match status" value="1"/>
</dbReference>
<sequence length="859" mass="97134">MKRIQTTIRKGIGPFLLSIILPIIILGIVYYRQGIYLGSETTLLASDAYAQLANFYAAYRDALIGKESFFYSWSGALGGNFWSLSAYYLNSLFTFIVIFFSKITMPDAFYVITLLKFGAIGGSFYLYAQHNYAVKKWISVSVSLCYTLMSFSVAYSPINMWLDALLYLPLIIWGINRILQNRKPWLLFSSYTLLFLSNYYIGFIVGVFTVLYVLLQIVIFPSYKNTFFLYLRTAILAGGTAMVVILPSIIDLRANGETLSPVNQFFTPDTGGWDLIAKQFVGAYDTAKFESAPFVFVGLIPLLFGLFFFFSRQISFRKKISNCFLGLFLIGSVYIYPLNLFWHGLHFPNMFLFRFSFLFSFLLCIWALQVIETWKSTDLSSFLNVSIGTLVLFCGSYFILNPKRYGYLSGKNVLWTAVFLFLYLFLIVCMNRVDQPKKKIVAFVFVLCIGSEMGINATQMIKGVEKDWGYPSLEAYSASYDDIQTLVSEVEKRPAFHRILNEQPITLNESYNFGYSGLTQFSSVRNRSSLLYLNQMGYRSEGTNLSIEGLNNTLIMNSFMGVESIIGKNDPLLFGYEKKAESGAYQLYRTPYSLPLGVLTDDGIYNATNVSNQTKLWNYLSQTTGEYVQVTSLENEKLTNGMKTEQGKSVVYSQTQPGDAFSMEWEVSVPKNTQAYLSMYSADNAMMKNAKATVTVQGQTETYDMAKIGQYYSLGHYEEATTIPVKVSISGTSVVQFPTPTVLLLNTERFANATKEIQKKGVDLDVKKNRVSGTVTADKESVVLTTIAYDSGWTLRLDGEKKPLQAFENGLLSFSIPKGHHQIELLYYPSGLFLGLGLSIGSICLFLTERIWMKRKREK</sequence>
<keyword evidence="1" id="KW-0472">Membrane</keyword>
<feature type="transmembrane region" description="Helical" evidence="1">
    <location>
        <begin position="227"/>
        <end position="250"/>
    </location>
</feature>
<dbReference type="EMBL" id="PIEU01000003">
    <property type="protein sequence ID" value="PZL77512.1"/>
    <property type="molecule type" value="Genomic_DNA"/>
</dbReference>
<dbReference type="PANTHER" id="PTHR38454:SF1">
    <property type="entry name" value="INTEGRAL MEMBRANE PROTEIN"/>
    <property type="match status" value="1"/>
</dbReference>
<dbReference type="AlphaFoldDB" id="A0A2W4BUK2"/>
<feature type="transmembrane region" description="Helical" evidence="1">
    <location>
        <begin position="199"/>
        <end position="220"/>
    </location>
</feature>
<organism evidence="2 3">
    <name type="scientific">Enterococcus plantarum</name>
    <dbReference type="NCBI Taxonomy" id="1077675"/>
    <lineage>
        <taxon>Bacteria</taxon>
        <taxon>Bacillati</taxon>
        <taxon>Bacillota</taxon>
        <taxon>Bacilli</taxon>
        <taxon>Lactobacillales</taxon>
        <taxon>Enterococcaceae</taxon>
        <taxon>Enterococcus</taxon>
    </lineage>
</organism>
<dbReference type="PANTHER" id="PTHR38454">
    <property type="entry name" value="INTEGRAL MEMBRANE PROTEIN-RELATED"/>
    <property type="match status" value="1"/>
</dbReference>
<evidence type="ECO:0000313" key="2">
    <source>
        <dbReference type="EMBL" id="PZL77512.1"/>
    </source>
</evidence>
<feature type="transmembrane region" description="Helical" evidence="1">
    <location>
        <begin position="108"/>
        <end position="128"/>
    </location>
</feature>
<reference evidence="2 3" key="1">
    <citation type="submission" date="2017-11" db="EMBL/GenBank/DDBJ databases">
        <title>Draft genome sequence of Enterococcus plantarum TRW2 strain isolated from lettuce.</title>
        <authorList>
            <person name="Kim E.B."/>
            <person name="Marco M.L."/>
            <person name="Williams T.R."/>
            <person name="You I.H."/>
        </authorList>
    </citation>
    <scope>NUCLEOTIDE SEQUENCE [LARGE SCALE GENOMIC DNA]</scope>
    <source>
        <strain evidence="2 3">TRW2</strain>
    </source>
</reference>
<feature type="transmembrane region" description="Helical" evidence="1">
    <location>
        <begin position="382"/>
        <end position="400"/>
    </location>
</feature>
<gene>
    <name evidence="2" type="ORF">CI088_01545</name>
</gene>
<dbReference type="Proteomes" id="UP000249828">
    <property type="component" value="Unassembled WGS sequence"/>
</dbReference>
<keyword evidence="1" id="KW-1133">Transmembrane helix</keyword>
<feature type="transmembrane region" description="Helical" evidence="1">
    <location>
        <begin position="351"/>
        <end position="370"/>
    </location>
</feature>
<feature type="transmembrane region" description="Helical" evidence="1">
    <location>
        <begin position="440"/>
        <end position="457"/>
    </location>
</feature>
<comment type="caution">
    <text evidence="2">The sequence shown here is derived from an EMBL/GenBank/DDBJ whole genome shotgun (WGS) entry which is preliminary data.</text>
</comment>
<feature type="transmembrane region" description="Helical" evidence="1">
    <location>
        <begin position="134"/>
        <end position="154"/>
    </location>
</feature>
<evidence type="ECO:0000313" key="3">
    <source>
        <dbReference type="Proteomes" id="UP000249828"/>
    </source>
</evidence>
<dbReference type="RefSeq" id="WP_111246961.1">
    <property type="nucleotide sequence ID" value="NZ_PIEU01000003.1"/>
</dbReference>
<feature type="transmembrane region" description="Helical" evidence="1">
    <location>
        <begin position="12"/>
        <end position="31"/>
    </location>
</feature>
<accession>A0A2W4BUK2</accession>
<feature type="transmembrane region" description="Helical" evidence="1">
    <location>
        <begin position="825"/>
        <end position="847"/>
    </location>
</feature>
<feature type="transmembrane region" description="Helical" evidence="1">
    <location>
        <begin position="412"/>
        <end position="433"/>
    </location>
</feature>
<protein>
    <submittedName>
        <fullName evidence="2">Copper ABC transporter permease</fullName>
    </submittedName>
</protein>
<keyword evidence="1" id="KW-0812">Transmembrane</keyword>
<evidence type="ECO:0000256" key="1">
    <source>
        <dbReference type="SAM" id="Phobius"/>
    </source>
</evidence>
<keyword evidence="3" id="KW-1185">Reference proteome</keyword>
<feature type="transmembrane region" description="Helical" evidence="1">
    <location>
        <begin position="292"/>
        <end position="311"/>
    </location>
</feature>
<proteinExistence type="predicted"/>